<feature type="transmembrane region" description="Helical" evidence="1">
    <location>
        <begin position="570"/>
        <end position="594"/>
    </location>
</feature>
<feature type="signal peptide" evidence="2">
    <location>
        <begin position="1"/>
        <end position="23"/>
    </location>
</feature>
<dbReference type="KEGG" id="mrs:Murru_1705"/>
<evidence type="ECO:0000313" key="4">
    <source>
        <dbReference type="EMBL" id="AEM70745.1"/>
    </source>
</evidence>
<sequence>MKRIIQIVIYVGILFFASYNCNAQTHPLDKKIDTILEKYQVPGAAIALVNKDTVVYSGYFGKSDIKTGKSVNERTQFTIGSISKTFLALGTMKAQEQGKLNISKPLKEVIPSFNFTNEYNENQPLKLIHLLEHTSGFDEAHFDIFARTDSNTPLHTVLAQSQSALTTRWAPGSYYSYNTLNYIAAAYILEESVKGSFETFMTKHILNPLKMDVATYHPAENTHRAKGYASSLEEPFPNLPQWPAGSLTTNLKGMQNFTQLFLNEGTFKGNRLVEATSIQAMETPESSQLARNGVDFGYGKGLMQEFVGNDIFYGHNGSYGGFLSEFGYSKKQDIGYIILLNDRDASKAIKEIKKELLASYKVKPEPEPAIAPLNLEKFEGAYQPITFNVEVLYPFMRLIDLQIMNAEGSHLIQTSMMGGAVQWMPVADGIFKKDNEPQATTLFVDDNESTIWLGETSYHKISRMGAYIQFYLALLCVLIVIVSFFTLGILLIRKLILKRTITKGILVNFSAILFLVIAISGLLFLYDPEKLYSSGAIIYYLGSWLFLIVSVWSFYYFISILLKKARSGKLMRFHTGISSISCMIIASYLLYWGLIGLKLWNY</sequence>
<protein>
    <submittedName>
        <fullName evidence="4">Beta-lactamase</fullName>
    </submittedName>
</protein>
<feature type="chain" id="PRO_5003434603" evidence="2">
    <location>
        <begin position="24"/>
        <end position="602"/>
    </location>
</feature>
<dbReference type="STRING" id="886377.Murru_1705"/>
<dbReference type="Proteomes" id="UP000008908">
    <property type="component" value="Chromosome"/>
</dbReference>
<proteinExistence type="predicted"/>
<keyword evidence="1" id="KW-1133">Transmembrane helix</keyword>
<name>G2PIU6_ALLRU</name>
<dbReference type="SUPFAM" id="SSF56601">
    <property type="entry name" value="beta-lactamase/transpeptidase-like"/>
    <property type="match status" value="1"/>
</dbReference>
<organism evidence="4 5">
    <name type="scientific">Allomuricauda ruestringensis (strain DSM 13258 / CIP 107369 / LMG 19739 / B1)</name>
    <name type="common">Muricauda ruestringensis</name>
    <dbReference type="NCBI Taxonomy" id="886377"/>
    <lineage>
        <taxon>Bacteria</taxon>
        <taxon>Pseudomonadati</taxon>
        <taxon>Bacteroidota</taxon>
        <taxon>Flavobacteriia</taxon>
        <taxon>Flavobacteriales</taxon>
        <taxon>Flavobacteriaceae</taxon>
        <taxon>Flagellimonas</taxon>
    </lineage>
</organism>
<dbReference type="InterPro" id="IPR050491">
    <property type="entry name" value="AmpC-like"/>
</dbReference>
<feature type="transmembrane region" description="Helical" evidence="1">
    <location>
        <begin position="504"/>
        <end position="525"/>
    </location>
</feature>
<dbReference type="PANTHER" id="PTHR46825">
    <property type="entry name" value="D-ALANYL-D-ALANINE-CARBOXYPEPTIDASE/ENDOPEPTIDASE AMPH"/>
    <property type="match status" value="1"/>
</dbReference>
<evidence type="ECO:0000256" key="2">
    <source>
        <dbReference type="SAM" id="SignalP"/>
    </source>
</evidence>
<evidence type="ECO:0000313" key="5">
    <source>
        <dbReference type="Proteomes" id="UP000008908"/>
    </source>
</evidence>
<dbReference type="InterPro" id="IPR012338">
    <property type="entry name" value="Beta-lactam/transpept-like"/>
</dbReference>
<dbReference type="OrthoDB" id="9793489at2"/>
<keyword evidence="1" id="KW-0472">Membrane</keyword>
<dbReference type="AlphaFoldDB" id="G2PIU6"/>
<dbReference type="EMBL" id="CP002999">
    <property type="protein sequence ID" value="AEM70745.1"/>
    <property type="molecule type" value="Genomic_DNA"/>
</dbReference>
<keyword evidence="1" id="KW-0812">Transmembrane</keyword>
<evidence type="ECO:0000256" key="1">
    <source>
        <dbReference type="SAM" id="Phobius"/>
    </source>
</evidence>
<dbReference type="Pfam" id="PF00144">
    <property type="entry name" value="Beta-lactamase"/>
    <property type="match status" value="1"/>
</dbReference>
<gene>
    <name evidence="4" type="ordered locus">Murru_1705</name>
</gene>
<feature type="transmembrane region" description="Helical" evidence="1">
    <location>
        <begin position="470"/>
        <end position="492"/>
    </location>
</feature>
<reference evidence="4 5" key="2">
    <citation type="journal article" date="2012" name="Stand. Genomic Sci.">
        <title>Complete genome sequence of the facultatively anaerobic, appendaged bacterium Muricauda ruestringensis type strain (B1(T)).</title>
        <authorList>
            <person name="Huntemann M."/>
            <person name="Teshima H."/>
            <person name="Lapidus A."/>
            <person name="Nolan M."/>
            <person name="Lucas S."/>
            <person name="Hammon N."/>
            <person name="Deshpande S."/>
            <person name="Cheng J.F."/>
            <person name="Tapia R."/>
            <person name="Goodwin L.A."/>
            <person name="Pitluck S."/>
            <person name="Liolios K."/>
            <person name="Pagani I."/>
            <person name="Ivanova N."/>
            <person name="Mavromatis K."/>
            <person name="Mikhailova N."/>
            <person name="Pati A."/>
            <person name="Chen A."/>
            <person name="Palaniappan K."/>
            <person name="Land M."/>
            <person name="Hauser L."/>
            <person name="Pan C."/>
            <person name="Brambilla E.M."/>
            <person name="Rohde M."/>
            <person name="Spring S."/>
            <person name="Goker M."/>
            <person name="Detter J.C."/>
            <person name="Bristow J."/>
            <person name="Eisen J.A."/>
            <person name="Markowitz V."/>
            <person name="Hugenholtz P."/>
            <person name="Kyrpides N.C."/>
            <person name="Klenk H.P."/>
            <person name="Woyke T."/>
        </authorList>
    </citation>
    <scope>NUCLEOTIDE SEQUENCE [LARGE SCALE GENOMIC DNA]</scope>
    <source>
        <strain evidence="5">DSM 13258 / LMG 19739 / B1</strain>
    </source>
</reference>
<feature type="transmembrane region" description="Helical" evidence="1">
    <location>
        <begin position="537"/>
        <end position="558"/>
    </location>
</feature>
<dbReference type="eggNOG" id="COG1680">
    <property type="taxonomic scope" value="Bacteria"/>
</dbReference>
<reference evidence="5" key="1">
    <citation type="submission" date="2011-08" db="EMBL/GenBank/DDBJ databases">
        <title>The complete genome of Muricauda ruestringensis DSM 13258.</title>
        <authorList>
            <person name="Lucas S."/>
            <person name="Han J."/>
            <person name="Lapidus A."/>
            <person name="Bruce D."/>
            <person name="Goodwin L."/>
            <person name="Pitluck S."/>
            <person name="Peters L."/>
            <person name="Kyrpides N."/>
            <person name="Mavromatis K."/>
            <person name="Ivanova N."/>
            <person name="Ovchinnikova G."/>
            <person name="Teshima H."/>
            <person name="Detter J.C."/>
            <person name="Tapia R."/>
            <person name="Han C."/>
            <person name="Land M."/>
            <person name="Hauser L."/>
            <person name="Markowitz V."/>
            <person name="Cheng J.-F."/>
            <person name="Hugenholtz P."/>
            <person name="Woyke T."/>
            <person name="Wu D."/>
            <person name="Spring S."/>
            <person name="Schroeder M."/>
            <person name="Brambilla E."/>
            <person name="Klenk H.-P."/>
            <person name="Eisen J.A."/>
        </authorList>
    </citation>
    <scope>NUCLEOTIDE SEQUENCE [LARGE SCALE GENOMIC DNA]</scope>
    <source>
        <strain evidence="5">DSM 13258 / LMG 19739 / B1</strain>
    </source>
</reference>
<accession>G2PIU6</accession>
<evidence type="ECO:0000259" key="3">
    <source>
        <dbReference type="Pfam" id="PF00144"/>
    </source>
</evidence>
<dbReference type="InterPro" id="IPR001466">
    <property type="entry name" value="Beta-lactam-related"/>
</dbReference>
<keyword evidence="5" id="KW-1185">Reference proteome</keyword>
<keyword evidence="2" id="KW-0732">Signal</keyword>
<dbReference type="Gene3D" id="3.40.710.10">
    <property type="entry name" value="DD-peptidase/beta-lactamase superfamily"/>
    <property type="match status" value="1"/>
</dbReference>
<dbReference type="HOGENOM" id="CLU_030709_0_0_10"/>
<feature type="domain" description="Beta-lactamase-related" evidence="3">
    <location>
        <begin position="28"/>
        <end position="345"/>
    </location>
</feature>
<dbReference type="RefSeq" id="WP_014033026.1">
    <property type="nucleotide sequence ID" value="NC_015945.1"/>
</dbReference>
<dbReference type="PANTHER" id="PTHR46825:SF9">
    <property type="entry name" value="BETA-LACTAMASE-RELATED DOMAIN-CONTAINING PROTEIN"/>
    <property type="match status" value="1"/>
</dbReference>